<proteinExistence type="predicted"/>
<feature type="coiled-coil region" evidence="1">
    <location>
        <begin position="325"/>
        <end position="396"/>
    </location>
</feature>
<comment type="caution">
    <text evidence="3">The sequence shown here is derived from an EMBL/GenBank/DDBJ whole genome shotgun (WGS) entry which is preliminary data.</text>
</comment>
<feature type="region of interest" description="Disordered" evidence="2">
    <location>
        <begin position="48"/>
        <end position="73"/>
    </location>
</feature>
<dbReference type="EMBL" id="JADGKB010000012">
    <property type="protein sequence ID" value="KAJ3260256.1"/>
    <property type="molecule type" value="Genomic_DNA"/>
</dbReference>
<sequence>MTDREAKLLLAKSKLAKFQKKKKEQAAAEIAVPEIQLERENITMVSPTKSIGQHSEATAISSEKRQNSAISPDLQNQPRVVMDVNVSNAVEQTLNKSPTQPPLLSAQMDHGSSTNTPLMQSTQFDDELPSNSEIEKVLEQHMNDTYQPDQHYQGNASYSVNSGYESYPNYQNETNGDITWQKDGDAIEIQNLSLEDQCQYYSDMYQQVVAANSVLAIQLQEAHDAFQSVNNELGHIRQLYNNTRDELLSRNTSVSPALASELQSKLDWCQLEEERLQNYAQELTKENQRIYAEDTSLREAFKKFNEEQLEFKHMQQEFYAEQEKLSQAKEWLKLEEQELKNAQQQLQHDQASIARLKDEASAADTAAHYNEAIQVLERERKELQDAQAQFKLQKQQFENFQYAEKQRLDKLELELQEKWQSKVNSNIDIVGTDTQKRAELEQAQRIMEEREKSYHEAILLFEKEKQEFAQLEDAFELQQRSFEEYRNREQSRLDSLNFNAQSKEELDQYANEYKRKCQDLDYSNQELQNEKRQFQLLREEAQKQIDGQRAKYSELEKREKIVAEKEVKYQNLEYFSQDLQRRQEFLDHLEAELNQRQKDIVQVERNSPRYNYDINQISAELERLKIEIQTPLLDKLHYLESSTSQLIANIQDLNKTSSLTSTADFVKVITELSK</sequence>
<reference evidence="3" key="1">
    <citation type="submission" date="2020-05" db="EMBL/GenBank/DDBJ databases">
        <title>Phylogenomic resolution of chytrid fungi.</title>
        <authorList>
            <person name="Stajich J.E."/>
            <person name="Amses K."/>
            <person name="Simmons R."/>
            <person name="Seto K."/>
            <person name="Myers J."/>
            <person name="Bonds A."/>
            <person name="Quandt C.A."/>
            <person name="Barry K."/>
            <person name="Liu P."/>
            <person name="Grigoriev I."/>
            <person name="Longcore J.E."/>
            <person name="James T.Y."/>
        </authorList>
    </citation>
    <scope>NUCLEOTIDE SEQUENCE</scope>
    <source>
        <strain evidence="3">PLAUS21</strain>
    </source>
</reference>
<evidence type="ECO:0000313" key="3">
    <source>
        <dbReference type="EMBL" id="KAJ3260256.1"/>
    </source>
</evidence>
<feature type="coiled-coil region" evidence="1">
    <location>
        <begin position="468"/>
        <end position="558"/>
    </location>
</feature>
<evidence type="ECO:0000256" key="1">
    <source>
        <dbReference type="SAM" id="Coils"/>
    </source>
</evidence>
<keyword evidence="4" id="KW-1185">Reference proteome</keyword>
<accession>A0AAD5UP98</accession>
<organism evidence="3 4">
    <name type="scientific">Boothiomyces macroporosus</name>
    <dbReference type="NCBI Taxonomy" id="261099"/>
    <lineage>
        <taxon>Eukaryota</taxon>
        <taxon>Fungi</taxon>
        <taxon>Fungi incertae sedis</taxon>
        <taxon>Chytridiomycota</taxon>
        <taxon>Chytridiomycota incertae sedis</taxon>
        <taxon>Chytridiomycetes</taxon>
        <taxon>Rhizophydiales</taxon>
        <taxon>Terramycetaceae</taxon>
        <taxon>Boothiomyces</taxon>
    </lineage>
</organism>
<evidence type="ECO:0000313" key="4">
    <source>
        <dbReference type="Proteomes" id="UP001210925"/>
    </source>
</evidence>
<gene>
    <name evidence="3" type="ORF">HK103_000891</name>
</gene>
<dbReference type="AlphaFoldDB" id="A0AAD5UP98"/>
<evidence type="ECO:0000256" key="2">
    <source>
        <dbReference type="SAM" id="MobiDB-lite"/>
    </source>
</evidence>
<keyword evidence="1" id="KW-0175">Coiled coil</keyword>
<feature type="compositionally biased region" description="Polar residues" evidence="2">
    <location>
        <begin position="110"/>
        <end position="120"/>
    </location>
</feature>
<protein>
    <submittedName>
        <fullName evidence="3">Uncharacterized protein</fullName>
    </submittedName>
</protein>
<feature type="region of interest" description="Disordered" evidence="2">
    <location>
        <begin position="94"/>
        <end position="120"/>
    </location>
</feature>
<name>A0AAD5UP98_9FUNG</name>
<dbReference type="Proteomes" id="UP001210925">
    <property type="component" value="Unassembled WGS sequence"/>
</dbReference>